<keyword evidence="3" id="KW-0713">Self-incompatibility</keyword>
<dbReference type="GO" id="GO:0060320">
    <property type="term" value="P:rejection of self pollen"/>
    <property type="evidence" value="ECO:0007669"/>
    <property type="project" value="UniProtKB-KW"/>
</dbReference>
<dbReference type="AlphaFoldDB" id="A0ABC8JIF6"/>
<dbReference type="GO" id="GO:0005576">
    <property type="term" value="C:extracellular region"/>
    <property type="evidence" value="ECO:0007669"/>
    <property type="project" value="UniProtKB-SubCell"/>
</dbReference>
<gene>
    <name evidence="7" type="ORF">ERUC_LOCUS9836</name>
</gene>
<evidence type="ECO:0000256" key="3">
    <source>
        <dbReference type="ARBA" id="ARBA00022471"/>
    </source>
</evidence>
<dbReference type="Pfam" id="PF05938">
    <property type="entry name" value="Self-incomp_S1"/>
    <property type="match status" value="1"/>
</dbReference>
<dbReference type="Proteomes" id="UP001642260">
    <property type="component" value="Unassembled WGS sequence"/>
</dbReference>
<dbReference type="InterPro" id="IPR010264">
    <property type="entry name" value="Self-incomp_S1"/>
</dbReference>
<keyword evidence="8" id="KW-1185">Reference proteome</keyword>
<keyword evidence="5 6" id="KW-0732">Signal</keyword>
<evidence type="ECO:0000313" key="7">
    <source>
        <dbReference type="EMBL" id="CAH8323267.1"/>
    </source>
</evidence>
<sequence length="148" mass="17264">MHFLIFTLVIAICFGLNEGAPLWNTLEIQNKLSSDSILKVNCSSNKDVDDGLHEIKVNDKYQIFIREKGAGNIIVWRCTFRYGDKVEHSQTIWHAYRGAATIRTGQKRSWIARFDGIYLEKNNEIQGFKHHWIVTKNEFCLFKNPIYI</sequence>
<evidence type="ECO:0000256" key="2">
    <source>
        <dbReference type="ARBA" id="ARBA00005581"/>
    </source>
</evidence>
<comment type="subcellular location">
    <subcellularLocation>
        <location evidence="1">Secreted</location>
    </subcellularLocation>
</comment>
<keyword evidence="4" id="KW-0964">Secreted</keyword>
<protein>
    <recommendedName>
        <fullName evidence="9">S-protein homolog</fullName>
    </recommendedName>
</protein>
<evidence type="ECO:0000256" key="4">
    <source>
        <dbReference type="ARBA" id="ARBA00022525"/>
    </source>
</evidence>
<evidence type="ECO:0000256" key="1">
    <source>
        <dbReference type="ARBA" id="ARBA00004613"/>
    </source>
</evidence>
<comment type="similarity">
    <text evidence="2">Belongs to the plant self-incompatibility (S1) protein family.</text>
</comment>
<feature type="signal peptide" evidence="6">
    <location>
        <begin position="1"/>
        <end position="19"/>
    </location>
</feature>
<accession>A0ABC8JIF6</accession>
<evidence type="ECO:0000256" key="6">
    <source>
        <dbReference type="SAM" id="SignalP"/>
    </source>
</evidence>
<comment type="caution">
    <text evidence="7">The sequence shown here is derived from an EMBL/GenBank/DDBJ whole genome shotgun (WGS) entry which is preliminary data.</text>
</comment>
<dbReference type="EMBL" id="CAKOAT010098489">
    <property type="protein sequence ID" value="CAH8323267.1"/>
    <property type="molecule type" value="Genomic_DNA"/>
</dbReference>
<evidence type="ECO:0000313" key="8">
    <source>
        <dbReference type="Proteomes" id="UP001642260"/>
    </source>
</evidence>
<feature type="chain" id="PRO_5044792268" description="S-protein homolog" evidence="6">
    <location>
        <begin position="20"/>
        <end position="148"/>
    </location>
</feature>
<evidence type="ECO:0000256" key="5">
    <source>
        <dbReference type="ARBA" id="ARBA00022729"/>
    </source>
</evidence>
<proteinExistence type="inferred from homology"/>
<evidence type="ECO:0008006" key="9">
    <source>
        <dbReference type="Google" id="ProtNLM"/>
    </source>
</evidence>
<organism evidence="7 8">
    <name type="scientific">Eruca vesicaria subsp. sativa</name>
    <name type="common">Garden rocket</name>
    <name type="synonym">Eruca sativa</name>
    <dbReference type="NCBI Taxonomy" id="29727"/>
    <lineage>
        <taxon>Eukaryota</taxon>
        <taxon>Viridiplantae</taxon>
        <taxon>Streptophyta</taxon>
        <taxon>Embryophyta</taxon>
        <taxon>Tracheophyta</taxon>
        <taxon>Spermatophyta</taxon>
        <taxon>Magnoliopsida</taxon>
        <taxon>eudicotyledons</taxon>
        <taxon>Gunneridae</taxon>
        <taxon>Pentapetalae</taxon>
        <taxon>rosids</taxon>
        <taxon>malvids</taxon>
        <taxon>Brassicales</taxon>
        <taxon>Brassicaceae</taxon>
        <taxon>Brassiceae</taxon>
        <taxon>Eruca</taxon>
    </lineage>
</organism>
<name>A0ABC8JIF6_ERUVS</name>
<reference evidence="7 8" key="1">
    <citation type="submission" date="2022-03" db="EMBL/GenBank/DDBJ databases">
        <authorList>
            <person name="Macdonald S."/>
            <person name="Ahmed S."/>
            <person name="Newling K."/>
        </authorList>
    </citation>
    <scope>NUCLEOTIDE SEQUENCE [LARGE SCALE GENOMIC DNA]</scope>
</reference>